<organism evidence="1 2">
    <name type="scientific">Aspergillus niger</name>
    <dbReference type="NCBI Taxonomy" id="5061"/>
    <lineage>
        <taxon>Eukaryota</taxon>
        <taxon>Fungi</taxon>
        <taxon>Dikarya</taxon>
        <taxon>Ascomycota</taxon>
        <taxon>Pezizomycotina</taxon>
        <taxon>Eurotiomycetes</taxon>
        <taxon>Eurotiomycetidae</taxon>
        <taxon>Eurotiales</taxon>
        <taxon>Aspergillaceae</taxon>
        <taxon>Aspergillus</taxon>
        <taxon>Aspergillus subgen. Circumdati</taxon>
    </lineage>
</organism>
<comment type="caution">
    <text evidence="1">The sequence shown here is derived from an EMBL/GenBank/DDBJ whole genome shotgun (WGS) entry which is preliminary data.</text>
</comment>
<dbReference type="Proteomes" id="UP000197666">
    <property type="component" value="Unassembled WGS sequence"/>
</dbReference>
<accession>A0A254TUG2</accession>
<dbReference type="VEuPathDB" id="FungiDB:ATCC64974_80120"/>
<dbReference type="eggNOG" id="ENOG502RU8Z">
    <property type="taxonomic scope" value="Eukaryota"/>
</dbReference>
<dbReference type="OrthoDB" id="4573177at2759"/>
<dbReference type="AlphaFoldDB" id="A0A254TUG2"/>
<gene>
    <name evidence="1" type="ORF">CAN33_001925</name>
</gene>
<evidence type="ECO:0000313" key="2">
    <source>
        <dbReference type="Proteomes" id="UP000197666"/>
    </source>
</evidence>
<dbReference type="VEuPathDB" id="FungiDB:ASPNIDRAFT2_1138234"/>
<reference evidence="2" key="1">
    <citation type="submission" date="2018-10" db="EMBL/GenBank/DDBJ databases">
        <title>FDA dAtabase for Regulatory Grade micrObial Sequences (FDA-ARGOS): Supporting development and validation of Infectious Disease Dx tests.</title>
        <authorList>
            <person name="Kerrigan L."/>
            <person name="Tallon L."/>
            <person name="Sadzewicz L."/>
            <person name="Sengamalay N."/>
            <person name="Ott S."/>
            <person name="Godinez A."/>
            <person name="Nagaraj S."/>
            <person name="Vavikolanu K."/>
            <person name="Nadendla S."/>
            <person name="George J."/>
            <person name="Sichtig H."/>
        </authorList>
    </citation>
    <scope>NUCLEOTIDE SEQUENCE [LARGE SCALE GENOMIC DNA]</scope>
    <source>
        <strain evidence="2">FDAARGOS_311</strain>
    </source>
</reference>
<proteinExistence type="predicted"/>
<dbReference type="EMBL" id="NKJJ02000006">
    <property type="protein sequence ID" value="TPR03796.1"/>
    <property type="molecule type" value="Genomic_DNA"/>
</dbReference>
<sequence>MAATVVSSTEPMPNMTPDYEVRLLLNPAKVLSSEHELTDNVRSALNLAPTAIKLNVQFLDTCAKEIYTAGWSARIRKADNEDDLELTYKKRYAVTDGNIDSALTAAKNDGFNAGDTKYKAQIEWGYERQILSISRKKTVADAVAGNDNMDLPGTSDSRQMLIDEAPDKFKNWRPNKWGTSVLAMSRIYGPVFVKRFVGTWGRIPLYVEIWPLINSQRTGIEYIVEASFKTENIMTASDERSNLITDLQSKGWLLLKELLKTQLIMERY</sequence>
<evidence type="ECO:0000313" key="1">
    <source>
        <dbReference type="EMBL" id="TPR03796.1"/>
    </source>
</evidence>
<dbReference type="VEuPathDB" id="FungiDB:M747DRAFT_351300"/>
<name>A0A254TUG2_ASPNG</name>
<protein>
    <submittedName>
        <fullName evidence="1">Inhibitor of growth proteins N-terminal histone-binding family protein</fullName>
    </submittedName>
</protein>
<dbReference type="VEuPathDB" id="FungiDB:An04g04590"/>